<gene>
    <name evidence="2" type="ORF">CYNAS_LOCUS19402</name>
</gene>
<keyword evidence="1" id="KW-0472">Membrane</keyword>
<organism evidence="2 3">
    <name type="scientific">Cylicocyclus nassatus</name>
    <name type="common">Nematode worm</name>
    <dbReference type="NCBI Taxonomy" id="53992"/>
    <lineage>
        <taxon>Eukaryota</taxon>
        <taxon>Metazoa</taxon>
        <taxon>Ecdysozoa</taxon>
        <taxon>Nematoda</taxon>
        <taxon>Chromadorea</taxon>
        <taxon>Rhabditida</taxon>
        <taxon>Rhabditina</taxon>
        <taxon>Rhabditomorpha</taxon>
        <taxon>Strongyloidea</taxon>
        <taxon>Strongylidae</taxon>
        <taxon>Cylicocyclus</taxon>
    </lineage>
</organism>
<evidence type="ECO:0000256" key="1">
    <source>
        <dbReference type="SAM" id="Phobius"/>
    </source>
</evidence>
<sequence>MSDSDVYVVDQSEYLAPFMVFFAIGFLYGILLAYMHTRVVSSMVKERISHLPRAKKVKKKKKKKKRRK</sequence>
<dbReference type="AlphaFoldDB" id="A0AA36HB17"/>
<feature type="transmembrane region" description="Helical" evidence="1">
    <location>
        <begin position="14"/>
        <end position="35"/>
    </location>
</feature>
<evidence type="ECO:0000313" key="2">
    <source>
        <dbReference type="EMBL" id="CAJ0607419.1"/>
    </source>
</evidence>
<reference evidence="2" key="1">
    <citation type="submission" date="2023-07" db="EMBL/GenBank/DDBJ databases">
        <authorList>
            <consortium name="CYATHOMIX"/>
        </authorList>
    </citation>
    <scope>NUCLEOTIDE SEQUENCE</scope>
    <source>
        <strain evidence="2">N/A</strain>
    </source>
</reference>
<evidence type="ECO:0000313" key="3">
    <source>
        <dbReference type="Proteomes" id="UP001176961"/>
    </source>
</evidence>
<keyword evidence="3" id="KW-1185">Reference proteome</keyword>
<keyword evidence="1" id="KW-0812">Transmembrane</keyword>
<comment type="caution">
    <text evidence="2">The sequence shown here is derived from an EMBL/GenBank/DDBJ whole genome shotgun (WGS) entry which is preliminary data.</text>
</comment>
<dbReference type="EMBL" id="CATQJL010000316">
    <property type="protein sequence ID" value="CAJ0607419.1"/>
    <property type="molecule type" value="Genomic_DNA"/>
</dbReference>
<dbReference type="Proteomes" id="UP001176961">
    <property type="component" value="Unassembled WGS sequence"/>
</dbReference>
<proteinExistence type="predicted"/>
<name>A0AA36HB17_CYLNA</name>
<keyword evidence="1" id="KW-1133">Transmembrane helix</keyword>
<accession>A0AA36HB17</accession>
<protein>
    <submittedName>
        <fullName evidence="2">Uncharacterized protein</fullName>
    </submittedName>
</protein>